<dbReference type="Proteomes" id="UP001324634">
    <property type="component" value="Chromosome"/>
</dbReference>
<feature type="chain" id="PRO_5043332257" evidence="1">
    <location>
        <begin position="21"/>
        <end position="220"/>
    </location>
</feature>
<organism evidence="2 3">
    <name type="scientific">Peredibacter starrii</name>
    <dbReference type="NCBI Taxonomy" id="28202"/>
    <lineage>
        <taxon>Bacteria</taxon>
        <taxon>Pseudomonadati</taxon>
        <taxon>Bdellovibrionota</taxon>
        <taxon>Bacteriovoracia</taxon>
        <taxon>Bacteriovoracales</taxon>
        <taxon>Bacteriovoracaceae</taxon>
        <taxon>Peredibacter</taxon>
    </lineage>
</organism>
<evidence type="ECO:0000313" key="3">
    <source>
        <dbReference type="Proteomes" id="UP001324634"/>
    </source>
</evidence>
<feature type="signal peptide" evidence="1">
    <location>
        <begin position="1"/>
        <end position="20"/>
    </location>
</feature>
<name>A0AAX4HTC4_9BACT</name>
<proteinExistence type="predicted"/>
<evidence type="ECO:0000256" key="1">
    <source>
        <dbReference type="SAM" id="SignalP"/>
    </source>
</evidence>
<protein>
    <submittedName>
        <fullName evidence="2">Uncharacterized protein</fullName>
    </submittedName>
</protein>
<dbReference type="EMBL" id="CP139487">
    <property type="protein sequence ID" value="WPU66643.1"/>
    <property type="molecule type" value="Genomic_DNA"/>
</dbReference>
<dbReference type="KEGG" id="psti:SOO65_07785"/>
<keyword evidence="3" id="KW-1185">Reference proteome</keyword>
<reference evidence="2 3" key="1">
    <citation type="submission" date="2023-11" db="EMBL/GenBank/DDBJ databases">
        <title>Peredibacter starrii A3.12.</title>
        <authorList>
            <person name="Mitchell R.J."/>
        </authorList>
    </citation>
    <scope>NUCLEOTIDE SEQUENCE [LARGE SCALE GENOMIC DNA]</scope>
    <source>
        <strain evidence="2 3">A3.12</strain>
    </source>
</reference>
<evidence type="ECO:0000313" key="2">
    <source>
        <dbReference type="EMBL" id="WPU66643.1"/>
    </source>
</evidence>
<gene>
    <name evidence="2" type="ORF">SOO65_07785</name>
</gene>
<dbReference type="RefSeq" id="WP_321399063.1">
    <property type="nucleotide sequence ID" value="NZ_CP139487.1"/>
</dbReference>
<accession>A0AAX4HTC4</accession>
<sequence length="220" mass="24294">MKTLVFTSIALLSLSANTFAGICGVEATRIESNYSEYNGRSVPMALNTISSADRVLQISLAIREATTKAPVPEGYGNVVLEQANQLEREIQYKLDENLALRRKLVDTNFEMLGCLNRSNNTNCHDSAMELINYDTNKLTEANSIHHSGMDLKNDFAALGEKLNKLSRSGASAQMSDFQMTIEKAQNLFSLRNSYLNQVDADAKVRSNLSQSLNNCLNSSN</sequence>
<dbReference type="AlphaFoldDB" id="A0AAX4HTC4"/>
<keyword evidence="1" id="KW-0732">Signal</keyword>